<keyword evidence="1" id="KW-0175">Coiled coil</keyword>
<evidence type="ECO:0000256" key="2">
    <source>
        <dbReference type="SAM" id="Phobius"/>
    </source>
</evidence>
<proteinExistence type="predicted"/>
<dbReference type="STRING" id="329186.SAMN02927925_01847"/>
<dbReference type="Proteomes" id="UP000182124">
    <property type="component" value="Unassembled WGS sequence"/>
</dbReference>
<gene>
    <name evidence="4" type="ORF">SAMN02927925_01847</name>
</gene>
<keyword evidence="2" id="KW-1133">Transmembrane helix</keyword>
<protein>
    <submittedName>
        <fullName evidence="4">2TM domain-containing protein</fullName>
    </submittedName>
</protein>
<evidence type="ECO:0000256" key="1">
    <source>
        <dbReference type="SAM" id="Coils"/>
    </source>
</evidence>
<feature type="transmembrane region" description="Helical" evidence="2">
    <location>
        <begin position="21"/>
        <end position="39"/>
    </location>
</feature>
<reference evidence="4 5" key="1">
    <citation type="submission" date="2016-10" db="EMBL/GenBank/DDBJ databases">
        <authorList>
            <person name="de Groot N.N."/>
        </authorList>
    </citation>
    <scope>NUCLEOTIDE SEQUENCE [LARGE SCALE GENOMIC DNA]</scope>
    <source>
        <strain evidence="4 5">CGMCC 1.3801</strain>
    </source>
</reference>
<name>A0A1G4VVU5_9FLAO</name>
<dbReference type="AlphaFoldDB" id="A0A1G4VVU5"/>
<keyword evidence="2" id="KW-0472">Membrane</keyword>
<feature type="domain" description="2TM" evidence="3">
    <location>
        <begin position="11"/>
        <end position="90"/>
    </location>
</feature>
<accession>A0A1G4VVU5</accession>
<dbReference type="EMBL" id="FMTY01000004">
    <property type="protein sequence ID" value="SCX12740.1"/>
    <property type="molecule type" value="Genomic_DNA"/>
</dbReference>
<feature type="transmembrane region" description="Helical" evidence="2">
    <location>
        <begin position="51"/>
        <end position="72"/>
    </location>
</feature>
<dbReference type="Pfam" id="PF13239">
    <property type="entry name" value="2TM"/>
    <property type="match status" value="1"/>
</dbReference>
<keyword evidence="2" id="KW-0812">Transmembrane</keyword>
<evidence type="ECO:0000313" key="5">
    <source>
        <dbReference type="Proteomes" id="UP000182124"/>
    </source>
</evidence>
<sequence length="112" mass="13906">MENNQHELYEYARQRLKQKKHLYFHFVLFFVGSIFMVMANKLLNIKPETNWYQWGIALWGFLFVLHFIRVFITDSFMNKKWERAQIDKLIMKQERKLEQIEKDFNQKNNITE</sequence>
<evidence type="ECO:0000313" key="4">
    <source>
        <dbReference type="EMBL" id="SCX12740.1"/>
    </source>
</evidence>
<organism evidence="4 5">
    <name type="scientific">Flavobacterium saliperosum</name>
    <dbReference type="NCBI Taxonomy" id="329186"/>
    <lineage>
        <taxon>Bacteria</taxon>
        <taxon>Pseudomonadati</taxon>
        <taxon>Bacteroidota</taxon>
        <taxon>Flavobacteriia</taxon>
        <taxon>Flavobacteriales</taxon>
        <taxon>Flavobacteriaceae</taxon>
        <taxon>Flavobacterium</taxon>
    </lineage>
</organism>
<dbReference type="eggNOG" id="COG0262">
    <property type="taxonomic scope" value="Bacteria"/>
</dbReference>
<dbReference type="InterPro" id="IPR025698">
    <property type="entry name" value="2TM_dom"/>
</dbReference>
<evidence type="ECO:0000259" key="3">
    <source>
        <dbReference type="Pfam" id="PF13239"/>
    </source>
</evidence>
<dbReference type="RefSeq" id="WP_023575970.1">
    <property type="nucleotide sequence ID" value="NZ_CBCSBQ010000001.1"/>
</dbReference>
<feature type="coiled-coil region" evidence="1">
    <location>
        <begin position="83"/>
        <end position="110"/>
    </location>
</feature>